<protein>
    <recommendedName>
        <fullName evidence="5">Major facilitator superfamily (MFS) profile domain-containing protein</fullName>
    </recommendedName>
</protein>
<keyword evidence="2" id="KW-0472">Membrane</keyword>
<feature type="transmembrane region" description="Helical" evidence="2">
    <location>
        <begin position="106"/>
        <end position="133"/>
    </location>
</feature>
<feature type="compositionally biased region" description="Low complexity" evidence="1">
    <location>
        <begin position="318"/>
        <end position="346"/>
    </location>
</feature>
<keyword evidence="4" id="KW-1185">Reference proteome</keyword>
<feature type="transmembrane region" description="Helical" evidence="2">
    <location>
        <begin position="486"/>
        <end position="506"/>
    </location>
</feature>
<feature type="transmembrane region" description="Helical" evidence="2">
    <location>
        <begin position="399"/>
        <end position="418"/>
    </location>
</feature>
<feature type="transmembrane region" description="Helical" evidence="2">
    <location>
        <begin position="82"/>
        <end position="100"/>
    </location>
</feature>
<sequence>MGSAPPPDGGWGWAVVAGSFCAHVVILGTHYSSGVFLVAFLNFWPDSDASSAAWVASLPMAMVLIGSRIVGPLTARYGPRRVTLAGAVIAVIGLVATSLTQELWQAALTFGVVTGAGFSLSFTPSILAIPLWFEKRRALAIGLAVSGSGVGTFAVAPAMTAIIAASGWRIAVLWLALGAALCLGFAGSVYSRPALPEAQAEPAKGRPAQLDSAAATLSVSTQPAGLESLTATRERMDLDGRGVSPARAGAVAAEAPAAAPVALLSAGASPSLAVDPTQTDAKRVTGPADEEGGEGTPAAARESRPVPDDAELGGGAETPASGPSTAASTSAFRGDGAAAPSHPGAATAAAPEATVWSVLIRPDFLPMVVACFIATGGYNGVFAHLVNSAKQAGIAPADAAVAVGVLGGLSTVGRILAGRISDSGLLSPRVMWYWSLLIGGVSTMLVPVLETSAVGRIAYAVVFGLCAGNFIALMPVATANTLGVELLPLGMAVLFSGQAIPALVGAPSAGAIAVAAGSYVGAWMFMGGLMLVGGLFILVHPEPGNSPAICCLCRAWDRQQARAGGKQQQDSSGAGPSEEGGAASKVRDAEAAVGRPAEARVPALAAETASVEAPGEGRLTVARGTSLQGEMELTKAGASA</sequence>
<feature type="transmembrane region" description="Helical" evidence="2">
    <location>
        <begin position="512"/>
        <end position="539"/>
    </location>
</feature>
<evidence type="ECO:0000313" key="3">
    <source>
        <dbReference type="EMBL" id="KAA0152062.1"/>
    </source>
</evidence>
<dbReference type="InterPro" id="IPR050327">
    <property type="entry name" value="Proton-linked_MCT"/>
</dbReference>
<dbReference type="PANTHER" id="PTHR11360">
    <property type="entry name" value="MONOCARBOXYLATE TRANSPORTER"/>
    <property type="match status" value="1"/>
</dbReference>
<evidence type="ECO:0000256" key="1">
    <source>
        <dbReference type="SAM" id="MobiDB-lite"/>
    </source>
</evidence>
<gene>
    <name evidence="3" type="ORF">FNF29_04176</name>
</gene>
<feature type="transmembrane region" description="Helical" evidence="2">
    <location>
        <begin position="140"/>
        <end position="165"/>
    </location>
</feature>
<feature type="transmembrane region" description="Helical" evidence="2">
    <location>
        <begin position="430"/>
        <end position="449"/>
    </location>
</feature>
<feature type="transmembrane region" description="Helical" evidence="2">
    <location>
        <begin position="171"/>
        <end position="190"/>
    </location>
</feature>
<accession>A0A5A8CG83</accession>
<dbReference type="AlphaFoldDB" id="A0A5A8CG83"/>
<feature type="transmembrane region" description="Helical" evidence="2">
    <location>
        <begin position="455"/>
        <end position="474"/>
    </location>
</feature>
<comment type="caution">
    <text evidence="3">The sequence shown here is derived from an EMBL/GenBank/DDBJ whole genome shotgun (WGS) entry which is preliminary data.</text>
</comment>
<dbReference type="Proteomes" id="UP000323011">
    <property type="component" value="Unassembled WGS sequence"/>
</dbReference>
<dbReference type="GO" id="GO:0022857">
    <property type="term" value="F:transmembrane transporter activity"/>
    <property type="evidence" value="ECO:0007669"/>
    <property type="project" value="InterPro"/>
</dbReference>
<feature type="region of interest" description="Disordered" evidence="1">
    <location>
        <begin position="200"/>
        <end position="242"/>
    </location>
</feature>
<evidence type="ECO:0008006" key="5">
    <source>
        <dbReference type="Google" id="ProtNLM"/>
    </source>
</evidence>
<feature type="transmembrane region" description="Helical" evidence="2">
    <location>
        <begin position="51"/>
        <end position="70"/>
    </location>
</feature>
<feature type="compositionally biased region" description="Low complexity" evidence="1">
    <location>
        <begin position="563"/>
        <end position="584"/>
    </location>
</feature>
<dbReference type="SUPFAM" id="SSF103473">
    <property type="entry name" value="MFS general substrate transporter"/>
    <property type="match status" value="1"/>
</dbReference>
<feature type="transmembrane region" description="Helical" evidence="2">
    <location>
        <begin position="12"/>
        <end position="31"/>
    </location>
</feature>
<keyword evidence="2" id="KW-1133">Transmembrane helix</keyword>
<evidence type="ECO:0000256" key="2">
    <source>
        <dbReference type="SAM" id="Phobius"/>
    </source>
</evidence>
<proteinExistence type="predicted"/>
<feature type="transmembrane region" description="Helical" evidence="2">
    <location>
        <begin position="364"/>
        <end position="387"/>
    </location>
</feature>
<name>A0A5A8CG83_CAFRO</name>
<feature type="region of interest" description="Disordered" evidence="1">
    <location>
        <begin position="563"/>
        <end position="640"/>
    </location>
</feature>
<keyword evidence="2" id="KW-0812">Transmembrane</keyword>
<dbReference type="PANTHER" id="PTHR11360:SF284">
    <property type="entry name" value="EG:103B4.3 PROTEIN-RELATED"/>
    <property type="match status" value="1"/>
</dbReference>
<evidence type="ECO:0000313" key="4">
    <source>
        <dbReference type="Proteomes" id="UP000323011"/>
    </source>
</evidence>
<reference evidence="3 4" key="1">
    <citation type="submission" date="2019-07" db="EMBL/GenBank/DDBJ databases">
        <title>Genomes of Cafeteria roenbergensis.</title>
        <authorList>
            <person name="Fischer M.G."/>
            <person name="Hackl T."/>
            <person name="Roman M."/>
        </authorList>
    </citation>
    <scope>NUCLEOTIDE SEQUENCE [LARGE SCALE GENOMIC DNA]</scope>
    <source>
        <strain evidence="3 4">BVI</strain>
    </source>
</reference>
<dbReference type="InterPro" id="IPR011701">
    <property type="entry name" value="MFS"/>
</dbReference>
<dbReference type="Pfam" id="PF07690">
    <property type="entry name" value="MFS_1"/>
    <property type="match status" value="1"/>
</dbReference>
<dbReference type="OMA" id="TAMWHIV"/>
<feature type="region of interest" description="Disordered" evidence="1">
    <location>
        <begin position="271"/>
        <end position="346"/>
    </location>
</feature>
<dbReference type="Gene3D" id="1.20.1250.20">
    <property type="entry name" value="MFS general substrate transporter like domains"/>
    <property type="match status" value="2"/>
</dbReference>
<dbReference type="InterPro" id="IPR036259">
    <property type="entry name" value="MFS_trans_sf"/>
</dbReference>
<dbReference type="EMBL" id="VLTN01000023">
    <property type="protein sequence ID" value="KAA0152062.1"/>
    <property type="molecule type" value="Genomic_DNA"/>
</dbReference>
<organism evidence="3 4">
    <name type="scientific">Cafeteria roenbergensis</name>
    <name type="common">Marine flagellate</name>
    <dbReference type="NCBI Taxonomy" id="33653"/>
    <lineage>
        <taxon>Eukaryota</taxon>
        <taxon>Sar</taxon>
        <taxon>Stramenopiles</taxon>
        <taxon>Bigyra</taxon>
        <taxon>Opalozoa</taxon>
        <taxon>Bicosoecida</taxon>
        <taxon>Cafeteriaceae</taxon>
        <taxon>Cafeteria</taxon>
    </lineage>
</organism>